<feature type="compositionally biased region" description="Low complexity" evidence="2">
    <location>
        <begin position="271"/>
        <end position="301"/>
    </location>
</feature>
<dbReference type="EMBL" id="OA882612">
    <property type="protein sequence ID" value="CAD7276199.1"/>
    <property type="molecule type" value="Genomic_DNA"/>
</dbReference>
<feature type="compositionally biased region" description="Low complexity" evidence="2">
    <location>
        <begin position="313"/>
        <end position="326"/>
    </location>
</feature>
<reference evidence="3" key="1">
    <citation type="submission" date="2020-11" db="EMBL/GenBank/DDBJ databases">
        <authorList>
            <person name="Tran Van P."/>
        </authorList>
    </citation>
    <scope>NUCLEOTIDE SEQUENCE</scope>
</reference>
<gene>
    <name evidence="3" type="ORF">NMOB1V02_LOCUS3975</name>
</gene>
<proteinExistence type="predicted"/>
<feature type="region of interest" description="Disordered" evidence="2">
    <location>
        <begin position="170"/>
        <end position="189"/>
    </location>
</feature>
<feature type="compositionally biased region" description="Low complexity" evidence="2">
    <location>
        <begin position="128"/>
        <end position="154"/>
    </location>
</feature>
<dbReference type="Proteomes" id="UP000678499">
    <property type="component" value="Unassembled WGS sequence"/>
</dbReference>
<feature type="region of interest" description="Disordered" evidence="2">
    <location>
        <begin position="343"/>
        <end position="398"/>
    </location>
</feature>
<dbReference type="EMBL" id="CAJPEX010000575">
    <property type="protein sequence ID" value="CAG0916351.1"/>
    <property type="molecule type" value="Genomic_DNA"/>
</dbReference>
<feature type="compositionally biased region" description="Low complexity" evidence="2">
    <location>
        <begin position="343"/>
        <end position="360"/>
    </location>
</feature>
<feature type="region of interest" description="Disordered" evidence="2">
    <location>
        <begin position="270"/>
        <end position="326"/>
    </location>
</feature>
<feature type="compositionally biased region" description="Low complexity" evidence="2">
    <location>
        <begin position="170"/>
        <end position="182"/>
    </location>
</feature>
<evidence type="ECO:0000256" key="2">
    <source>
        <dbReference type="SAM" id="MobiDB-lite"/>
    </source>
</evidence>
<feature type="region of interest" description="Disordered" evidence="2">
    <location>
        <begin position="126"/>
        <end position="160"/>
    </location>
</feature>
<feature type="compositionally biased region" description="Basic residues" evidence="2">
    <location>
        <begin position="375"/>
        <end position="386"/>
    </location>
</feature>
<keyword evidence="1" id="KW-0175">Coiled coil</keyword>
<name>A0A7R9GBC4_9CRUS</name>
<evidence type="ECO:0000313" key="4">
    <source>
        <dbReference type="Proteomes" id="UP000678499"/>
    </source>
</evidence>
<dbReference type="AlphaFoldDB" id="A0A7R9GBC4"/>
<protein>
    <submittedName>
        <fullName evidence="3">Uncharacterized protein</fullName>
    </submittedName>
</protein>
<sequence>MGASSLADPPLGAWDAESGPKRIAQLQDQLCSLRTEWELQARRSRQLLAAFQLKLEEKEMELRTARLVVDRQMRDVTTNLLQVEANLRREKRLVLELLAERDQLIRDQRFEMGRLKALNKQLMQEKLNGSSSTTSPSSSSSSTTIMSNGSSSPSEIAESVISRDSTNLNAAAPHATPTKAATNGGIQANGCKRWRSDSDVLTPNMKVVRVGSAVSFLLNKSECSESHSSTEDLSWQKGKQRSWQLPSSQANSSSSCSIVNTISHVLDSTFSSSSSSPAAVSNNISSPPNTSSSSSTPTSSSVAAGDGRGSDPNSNEDSNRLLSSSSSSSCLHADLMSPDAALLDDSLDQSDSGFFSSSGQRTPEAGVPTPPLPARSHHHHHHHHPQNNKPPWIPPKPDHLVTKLKGIKAGKEAKVASSVVSKGKLGGILKKTSVSEPNLLSSRNLVMKEAVPKRPSKTRLTLSTSSGNLTEGIVQANFEEFHLDFPPAASPSSTSSSGSDYHSTTSALLAVSFHAHMSGGTRANARFPDTGASASIEAALKTNLTLRKA</sequence>
<evidence type="ECO:0000313" key="3">
    <source>
        <dbReference type="EMBL" id="CAD7276199.1"/>
    </source>
</evidence>
<feature type="coiled-coil region" evidence="1">
    <location>
        <begin position="41"/>
        <end position="107"/>
    </location>
</feature>
<organism evidence="3">
    <name type="scientific">Notodromas monacha</name>
    <dbReference type="NCBI Taxonomy" id="399045"/>
    <lineage>
        <taxon>Eukaryota</taxon>
        <taxon>Metazoa</taxon>
        <taxon>Ecdysozoa</taxon>
        <taxon>Arthropoda</taxon>
        <taxon>Crustacea</taxon>
        <taxon>Oligostraca</taxon>
        <taxon>Ostracoda</taxon>
        <taxon>Podocopa</taxon>
        <taxon>Podocopida</taxon>
        <taxon>Cypridocopina</taxon>
        <taxon>Cypridoidea</taxon>
        <taxon>Cyprididae</taxon>
        <taxon>Notodromas</taxon>
    </lineage>
</organism>
<keyword evidence="4" id="KW-1185">Reference proteome</keyword>
<evidence type="ECO:0000256" key="1">
    <source>
        <dbReference type="SAM" id="Coils"/>
    </source>
</evidence>
<accession>A0A7R9GBC4</accession>